<gene>
    <name evidence="2" type="ORF">BGZ99_006668</name>
</gene>
<feature type="region of interest" description="Disordered" evidence="1">
    <location>
        <begin position="327"/>
        <end position="370"/>
    </location>
</feature>
<dbReference type="Proteomes" id="UP000738325">
    <property type="component" value="Unassembled WGS sequence"/>
</dbReference>
<dbReference type="PANTHER" id="PTHR38926">
    <property type="entry name" value="F-BOX DOMAIN CONTAINING PROTEIN, EXPRESSED"/>
    <property type="match status" value="1"/>
</dbReference>
<evidence type="ECO:0008006" key="4">
    <source>
        <dbReference type="Google" id="ProtNLM"/>
    </source>
</evidence>
<keyword evidence="3" id="KW-1185">Reference proteome</keyword>
<feature type="compositionally biased region" description="Low complexity" evidence="1">
    <location>
        <begin position="450"/>
        <end position="460"/>
    </location>
</feature>
<reference evidence="2" key="1">
    <citation type="journal article" date="2020" name="Fungal Divers.">
        <title>Resolving the Mortierellaceae phylogeny through synthesis of multi-gene phylogenetics and phylogenomics.</title>
        <authorList>
            <person name="Vandepol N."/>
            <person name="Liber J."/>
            <person name="Desiro A."/>
            <person name="Na H."/>
            <person name="Kennedy M."/>
            <person name="Barry K."/>
            <person name="Grigoriev I.V."/>
            <person name="Miller A.N."/>
            <person name="O'Donnell K."/>
            <person name="Stajich J.E."/>
            <person name="Bonito G."/>
        </authorList>
    </citation>
    <scope>NUCLEOTIDE SEQUENCE</scope>
    <source>
        <strain evidence="2">REB-010B</strain>
    </source>
</reference>
<name>A0A9P6URR8_9FUNG</name>
<accession>A0A9P6URR8</accession>
<feature type="region of interest" description="Disordered" evidence="1">
    <location>
        <begin position="447"/>
        <end position="473"/>
    </location>
</feature>
<dbReference type="EMBL" id="JAAAIP010000459">
    <property type="protein sequence ID" value="KAG0316788.1"/>
    <property type="molecule type" value="Genomic_DNA"/>
</dbReference>
<organism evidence="2 3">
    <name type="scientific">Dissophora globulifera</name>
    <dbReference type="NCBI Taxonomy" id="979702"/>
    <lineage>
        <taxon>Eukaryota</taxon>
        <taxon>Fungi</taxon>
        <taxon>Fungi incertae sedis</taxon>
        <taxon>Mucoromycota</taxon>
        <taxon>Mortierellomycotina</taxon>
        <taxon>Mortierellomycetes</taxon>
        <taxon>Mortierellales</taxon>
        <taxon>Mortierellaceae</taxon>
        <taxon>Dissophora</taxon>
    </lineage>
</organism>
<sequence>MVPVSASTLCSPVAATNASIPEHTVPAVVSSAYRVVQIPELAHSIAQYLRPVYLGQLRLVSKALYSAFIPYLRLHLHRDSTASWTAFPLLHPDLLNDSNSNNISGSNIVPTAAAVLGKGPIAIDTHCIVHLDPATFLSETREQQEQLPRRSVHSYGKLVDNITVDSMDNFDSLQLILQYCPNLRTLSVTRWSRELQVFRDMLPAISNLQHLNVSFYKTVDLNVFLTGLAWSSKGTGDTRGLKMLKSLDIRHRVPDVNIVRWNVLKAAMRALPQLQSLSLAGVGFCTDKEAEERISDAAQSPIPFGNNTAGNNAVPFMTTTTTTAITPTVSYNGSNSSNSRGSPSISNGPRDQPSTQDDYNNSHDDLDDTTQVFPNLQSLTLSFCDCPVEAMLELDRMFPRLSSLEVNKCRNGWLQVFEPDPYNPTSHLGMHASSTFSVSSLGQSPGFGSGSNLTSSTTTLDANKTTNGRGGKHDTRLIAFPELSHLKLLERYEGHEDLIFEIVKARPRLVSLETHQISLNIETLLPAAHLCSDESRFMKRFSLSPCWSNSQMRRDFERVFEATFLAKVKHLYIQQEMTERMNFVTTLTSLHIGAGFARESVIEYDSLPVWNAVLRRLRNLEVLRIDRTIRDFLLFEGLGRRVESNSTGEDLCGRSFFGMSTSVPVERRTVSSTATTTMTNTISVPVDTAKDTTMEDWTQERPYLQELQITFRAACIVSAEDLERELVERFRFLERLYFSCSKKPDDLDEYRPRWRPGLIVEHRRNDSR</sequence>
<dbReference type="SUPFAM" id="SSF52047">
    <property type="entry name" value="RNI-like"/>
    <property type="match status" value="1"/>
</dbReference>
<dbReference type="InterPro" id="IPR032675">
    <property type="entry name" value="LRR_dom_sf"/>
</dbReference>
<dbReference type="AlphaFoldDB" id="A0A9P6URR8"/>
<dbReference type="Gene3D" id="3.80.10.10">
    <property type="entry name" value="Ribonuclease Inhibitor"/>
    <property type="match status" value="1"/>
</dbReference>
<feature type="compositionally biased region" description="Low complexity" evidence="1">
    <location>
        <begin position="327"/>
        <end position="348"/>
    </location>
</feature>
<evidence type="ECO:0000313" key="2">
    <source>
        <dbReference type="EMBL" id="KAG0316788.1"/>
    </source>
</evidence>
<dbReference type="PANTHER" id="PTHR38926:SF5">
    <property type="entry name" value="F-BOX AND LEUCINE-RICH REPEAT PROTEIN 6"/>
    <property type="match status" value="1"/>
</dbReference>
<evidence type="ECO:0000256" key="1">
    <source>
        <dbReference type="SAM" id="MobiDB-lite"/>
    </source>
</evidence>
<protein>
    <recommendedName>
        <fullName evidence="4">F-box domain-containing protein</fullName>
    </recommendedName>
</protein>
<evidence type="ECO:0000313" key="3">
    <source>
        <dbReference type="Proteomes" id="UP000738325"/>
    </source>
</evidence>
<dbReference type="OrthoDB" id="2338788at2759"/>
<proteinExistence type="predicted"/>
<comment type="caution">
    <text evidence="2">The sequence shown here is derived from an EMBL/GenBank/DDBJ whole genome shotgun (WGS) entry which is preliminary data.</text>
</comment>